<dbReference type="Pfam" id="PF13304">
    <property type="entry name" value="AAA_21"/>
    <property type="match status" value="1"/>
</dbReference>
<dbReference type="PANTHER" id="PTHR43581">
    <property type="entry name" value="ATP/GTP PHOSPHATASE"/>
    <property type="match status" value="1"/>
</dbReference>
<evidence type="ECO:0000313" key="6">
    <source>
        <dbReference type="Proteomes" id="UP000501325"/>
    </source>
</evidence>
<dbReference type="PANTHER" id="PTHR43581:SF2">
    <property type="entry name" value="EXCINUCLEASE ATPASE SUBUNIT"/>
    <property type="match status" value="1"/>
</dbReference>
<evidence type="ECO:0000313" key="5">
    <source>
        <dbReference type="Proteomes" id="UP000289220"/>
    </source>
</evidence>
<dbReference type="EMBL" id="UXHF01000152">
    <property type="protein sequence ID" value="VDC49183.1"/>
    <property type="molecule type" value="Genomic_DNA"/>
</dbReference>
<dbReference type="InterPro" id="IPR014592">
    <property type="entry name" value="P-loop_UCP034888"/>
</dbReference>
<dbReference type="PIRSF" id="PIRSF034888">
    <property type="entry name" value="P-loop_UCP034888"/>
    <property type="match status" value="1"/>
</dbReference>
<dbReference type="GO" id="GO:0005524">
    <property type="term" value="F:ATP binding"/>
    <property type="evidence" value="ECO:0007669"/>
    <property type="project" value="InterPro"/>
</dbReference>
<dbReference type="InterPro" id="IPR022532">
    <property type="entry name" value="DUF3696"/>
</dbReference>
<gene>
    <name evidence="4" type="ORF">BREV_BREV_03496</name>
    <name evidence="3" type="ORF">GYM46_08385</name>
</gene>
<feature type="domain" description="DUF3696" evidence="1">
    <location>
        <begin position="312"/>
        <end position="362"/>
    </location>
</feature>
<dbReference type="Proteomes" id="UP000501325">
    <property type="component" value="Chromosome"/>
</dbReference>
<protein>
    <submittedName>
        <fullName evidence="3">DUF3696 domain-containing protein</fullName>
    </submittedName>
</protein>
<sequence length="371" mass="40781">MIREIHVRGLKRFSDERVRMAPLSVLTGLNGSGKTSLLQAVFLAREASVTAEASLPLNGPCGMELGTAGEVLNADSEGPIRIDIFDEAGVMFRWVFAVPTEDALYLAIAERPQAPFAMFRRAPRGFTVLSAERLGPREVYKTSSQPDDHLEVGLHGEFCAHVLSVLGDRPLAQADRTHPQSTVRRARLLKYEAEQWLSEMTRPIEINGVRPSDMTIAELQYRTPDARWVRSTNMGFGLTYALPIILGGLIAEPGGLLIVENPEAHLHPAGQSRMGVFLAWLANKGVQVVVETHSDHVLNGIRRAVAEFGYLAADQAVLHFFGQPEDGDDGQAHRTLSLSAAGALSAWPRGFFDQYQIDVASLGQIRRRIQE</sequence>
<dbReference type="EMBL" id="CP048751">
    <property type="protein sequence ID" value="QIH72968.1"/>
    <property type="molecule type" value="Genomic_DNA"/>
</dbReference>
<name>A0A6G7EHV7_9CAUL</name>
<evidence type="ECO:0000313" key="3">
    <source>
        <dbReference type="EMBL" id="QIH72968.1"/>
    </source>
</evidence>
<evidence type="ECO:0000259" key="1">
    <source>
        <dbReference type="Pfam" id="PF12476"/>
    </source>
</evidence>
<evidence type="ECO:0000313" key="4">
    <source>
        <dbReference type="EMBL" id="VDC49183.1"/>
    </source>
</evidence>
<accession>A0A6G7EHV7</accession>
<organism evidence="4 5">
    <name type="scientific">Brevundimonas mediterranea</name>
    <dbReference type="NCBI Taxonomy" id="74329"/>
    <lineage>
        <taxon>Bacteria</taxon>
        <taxon>Pseudomonadati</taxon>
        <taxon>Pseudomonadota</taxon>
        <taxon>Alphaproteobacteria</taxon>
        <taxon>Caulobacterales</taxon>
        <taxon>Caulobacteraceae</taxon>
        <taxon>Brevundimonas</taxon>
    </lineage>
</organism>
<reference evidence="4 5" key="1">
    <citation type="submission" date="2018-11" db="EMBL/GenBank/DDBJ databases">
        <authorList>
            <person name="Peiro R."/>
            <person name="Begona"/>
            <person name="Cbmso G."/>
            <person name="Lopez M."/>
            <person name="Gonzalez S."/>
            <person name="Sacristan E."/>
            <person name="Castillo E."/>
        </authorList>
    </citation>
    <scope>NUCLEOTIDE SEQUENCE [LARGE SCALE GENOMIC DNA]</scope>
    <source>
        <strain evidence="4">Brev_genome</strain>
    </source>
</reference>
<keyword evidence="5" id="KW-1185">Reference proteome</keyword>
<reference evidence="3 6" key="2">
    <citation type="submission" date="2020-01" db="EMBL/GenBank/DDBJ databases">
        <authorList>
            <person name="Wang S."/>
        </authorList>
    </citation>
    <scope>NUCLEOTIDE SEQUENCE [LARGE SCALE GENOMIC DNA]</scope>
    <source>
        <strain evidence="3 6">D151-2-6</strain>
    </source>
</reference>
<dbReference type="Pfam" id="PF12476">
    <property type="entry name" value="DUF3696"/>
    <property type="match status" value="1"/>
</dbReference>
<dbReference type="InterPro" id="IPR027417">
    <property type="entry name" value="P-loop_NTPase"/>
</dbReference>
<dbReference type="Proteomes" id="UP000289220">
    <property type="component" value="Unassembled WGS sequence"/>
</dbReference>
<dbReference type="SUPFAM" id="SSF52540">
    <property type="entry name" value="P-loop containing nucleoside triphosphate hydrolases"/>
    <property type="match status" value="1"/>
</dbReference>
<evidence type="ECO:0000259" key="2">
    <source>
        <dbReference type="Pfam" id="PF13304"/>
    </source>
</evidence>
<dbReference type="InterPro" id="IPR051396">
    <property type="entry name" value="Bact_Antivir_Def_Nuclease"/>
</dbReference>
<dbReference type="InterPro" id="IPR003959">
    <property type="entry name" value="ATPase_AAA_core"/>
</dbReference>
<feature type="domain" description="ATPase AAA-type core" evidence="2">
    <location>
        <begin position="23"/>
        <end position="299"/>
    </location>
</feature>
<dbReference type="AlphaFoldDB" id="A0A6G7EHV7"/>
<dbReference type="Gene3D" id="3.40.50.300">
    <property type="entry name" value="P-loop containing nucleotide triphosphate hydrolases"/>
    <property type="match status" value="1"/>
</dbReference>
<proteinExistence type="predicted"/>
<dbReference type="GO" id="GO:0016887">
    <property type="term" value="F:ATP hydrolysis activity"/>
    <property type="evidence" value="ECO:0007669"/>
    <property type="project" value="InterPro"/>
</dbReference>
<dbReference type="RefSeq" id="WP_008259850.1">
    <property type="nucleotide sequence ID" value="NZ_CP048751.1"/>
</dbReference>
<dbReference type="KEGG" id="bmed:GYM46_08385"/>